<accession>A0A1Y1ZZ38</accession>
<reference evidence="2 3" key="1">
    <citation type="submission" date="2016-07" db="EMBL/GenBank/DDBJ databases">
        <title>Pervasive Adenine N6-methylation of Active Genes in Fungi.</title>
        <authorList>
            <consortium name="DOE Joint Genome Institute"/>
            <person name="Mondo S.J."/>
            <person name="Dannebaum R.O."/>
            <person name="Kuo R.C."/>
            <person name="Labutti K."/>
            <person name="Haridas S."/>
            <person name="Kuo A."/>
            <person name="Salamov A."/>
            <person name="Ahrendt S.R."/>
            <person name="Lipzen A."/>
            <person name="Sullivan W."/>
            <person name="Andreopoulos W.B."/>
            <person name="Clum A."/>
            <person name="Lindquist E."/>
            <person name="Daum C."/>
            <person name="Ramamoorthy G.K."/>
            <person name="Gryganskyi A."/>
            <person name="Culley D."/>
            <person name="Magnuson J.K."/>
            <person name="James T.Y."/>
            <person name="O'Malley M.A."/>
            <person name="Stajich J.E."/>
            <person name="Spatafora J.W."/>
            <person name="Visel A."/>
            <person name="Grigoriev I.V."/>
        </authorList>
    </citation>
    <scope>NUCLEOTIDE SEQUENCE [LARGE SCALE GENOMIC DNA]</scope>
    <source>
        <strain evidence="2 3">CBS 115471</strain>
    </source>
</reference>
<dbReference type="Pfam" id="PF00106">
    <property type="entry name" value="adh_short"/>
    <property type="match status" value="1"/>
</dbReference>
<comment type="similarity">
    <text evidence="1">Belongs to the short-chain dehydrogenases/reductases (SDR) family.</text>
</comment>
<dbReference type="OrthoDB" id="9876299at2759"/>
<evidence type="ECO:0000256" key="1">
    <source>
        <dbReference type="ARBA" id="ARBA00006484"/>
    </source>
</evidence>
<name>A0A1Y1ZZ38_9PLEO</name>
<dbReference type="Proteomes" id="UP000193144">
    <property type="component" value="Unassembled WGS sequence"/>
</dbReference>
<comment type="caution">
    <text evidence="2">The sequence shown here is derived from an EMBL/GenBank/DDBJ whole genome shotgun (WGS) entry which is preliminary data.</text>
</comment>
<dbReference type="AlphaFoldDB" id="A0A1Y1ZZ38"/>
<dbReference type="EMBL" id="MCFA01000026">
    <property type="protein sequence ID" value="ORY15317.1"/>
    <property type="molecule type" value="Genomic_DNA"/>
</dbReference>
<dbReference type="SUPFAM" id="SSF51735">
    <property type="entry name" value="NAD(P)-binding Rossmann-fold domains"/>
    <property type="match status" value="1"/>
</dbReference>
<dbReference type="PANTHER" id="PTHR43544">
    <property type="entry name" value="SHORT-CHAIN DEHYDROGENASE/REDUCTASE"/>
    <property type="match status" value="1"/>
</dbReference>
<dbReference type="GO" id="GO:0016491">
    <property type="term" value="F:oxidoreductase activity"/>
    <property type="evidence" value="ECO:0007669"/>
    <property type="project" value="TreeGrafter"/>
</dbReference>
<evidence type="ECO:0000313" key="3">
    <source>
        <dbReference type="Proteomes" id="UP000193144"/>
    </source>
</evidence>
<dbReference type="InterPro" id="IPR036291">
    <property type="entry name" value="NAD(P)-bd_dom_sf"/>
</dbReference>
<evidence type="ECO:0008006" key="4">
    <source>
        <dbReference type="Google" id="ProtNLM"/>
    </source>
</evidence>
<dbReference type="PANTHER" id="PTHR43544:SF26">
    <property type="entry name" value="SHORT CHAIN DEHYDROGENASE_REDUCTASE FAMILY OXIDOREDUCTASE (JCVI)"/>
    <property type="match status" value="1"/>
</dbReference>
<dbReference type="Gene3D" id="3.40.50.720">
    <property type="entry name" value="NAD(P)-binding Rossmann-like Domain"/>
    <property type="match status" value="1"/>
</dbReference>
<evidence type="ECO:0000313" key="2">
    <source>
        <dbReference type="EMBL" id="ORY15317.1"/>
    </source>
</evidence>
<protein>
    <recommendedName>
        <fullName evidence="4">NAD(P)-binding protein</fullName>
    </recommendedName>
</protein>
<keyword evidence="3" id="KW-1185">Reference proteome</keyword>
<dbReference type="InterPro" id="IPR051468">
    <property type="entry name" value="Fungal_SecMetab_SDRs"/>
</dbReference>
<dbReference type="PRINTS" id="PR00081">
    <property type="entry name" value="GDHRDH"/>
</dbReference>
<organism evidence="2 3">
    <name type="scientific">Clohesyomyces aquaticus</name>
    <dbReference type="NCBI Taxonomy" id="1231657"/>
    <lineage>
        <taxon>Eukaryota</taxon>
        <taxon>Fungi</taxon>
        <taxon>Dikarya</taxon>
        <taxon>Ascomycota</taxon>
        <taxon>Pezizomycotina</taxon>
        <taxon>Dothideomycetes</taxon>
        <taxon>Pleosporomycetidae</taxon>
        <taxon>Pleosporales</taxon>
        <taxon>Lindgomycetaceae</taxon>
        <taxon>Clohesyomyces</taxon>
    </lineage>
</organism>
<gene>
    <name evidence="2" type="ORF">BCR34DRAFT_622950</name>
</gene>
<dbReference type="InterPro" id="IPR002347">
    <property type="entry name" value="SDR_fam"/>
</dbReference>
<proteinExistence type="inferred from homology"/>
<dbReference type="GO" id="GO:0005737">
    <property type="term" value="C:cytoplasm"/>
    <property type="evidence" value="ECO:0007669"/>
    <property type="project" value="TreeGrafter"/>
</dbReference>
<sequence>MAPTNVLITGGNRGIGLELVKRFLAQPNTTVIAANRDPNHPSSKASADLPKGSGSKLIIVKCDAAIQADAFSAIKELETQHGISHLDIVVANAGFQSGFPMIKDVKRDDVIKHLDVNVFGVIAMYQATRELLMKSPEGKPIFAPVGSAAASLSKQPNIPNGAYGASKGLLNWYGVRINAEDEWLNTIILDPGWTQTDMGNGAATVFGHEHAPVPLDESTDGLYKVLTTATKEKYGGRVVDYTGQIMDW</sequence>